<dbReference type="EMBL" id="CP021920">
    <property type="protein sequence ID" value="ASB89838.1"/>
    <property type="molecule type" value="Genomic_DNA"/>
</dbReference>
<keyword evidence="1" id="KW-0732">Signal</keyword>
<evidence type="ECO:0000313" key="2">
    <source>
        <dbReference type="EMBL" id="ASB89838.1"/>
    </source>
</evidence>
<accession>A0ABM6LKI2</accession>
<feature type="signal peptide" evidence="1">
    <location>
        <begin position="1"/>
        <end position="21"/>
    </location>
</feature>
<dbReference type="GeneID" id="92852728"/>
<name>A0ABM6LKI2_9BACI</name>
<dbReference type="Pfam" id="PF13158">
    <property type="entry name" value="DUF3993"/>
    <property type="match status" value="1"/>
</dbReference>
<dbReference type="InterPro" id="IPR025056">
    <property type="entry name" value="DUF3993"/>
</dbReference>
<protein>
    <submittedName>
        <fullName evidence="2">Uncharacterized protein</fullName>
    </submittedName>
</protein>
<feature type="chain" id="PRO_5045114277" evidence="1">
    <location>
        <begin position="22"/>
        <end position="120"/>
    </location>
</feature>
<dbReference type="Proteomes" id="UP000196877">
    <property type="component" value="Chromosome"/>
</dbReference>
<proteinExistence type="predicted"/>
<keyword evidence="3" id="KW-1185">Reference proteome</keyword>
<evidence type="ECO:0000256" key="1">
    <source>
        <dbReference type="SAM" id="SignalP"/>
    </source>
</evidence>
<gene>
    <name evidence="2" type="ORF">S101395_03331</name>
</gene>
<organism evidence="2 3">
    <name type="scientific">Bacillus sonorensis</name>
    <dbReference type="NCBI Taxonomy" id="119858"/>
    <lineage>
        <taxon>Bacteria</taxon>
        <taxon>Bacillati</taxon>
        <taxon>Bacillota</taxon>
        <taxon>Bacilli</taxon>
        <taxon>Bacillales</taxon>
        <taxon>Bacillaceae</taxon>
        <taxon>Bacillus</taxon>
    </lineage>
</organism>
<sequence>MNVWPSLICALFASMAVFLQGDIGAAYGKPEREAVFETLGSIADVHEKLTEKERTKEDMTALLEPYMDKNFAARYVEVNARPAENGWIFDSTDAPELAIPFFSYDNHTKINEAHGGVYSI</sequence>
<dbReference type="RefSeq" id="WP_157678847.1">
    <property type="nucleotide sequence ID" value="NZ_BORD01000002.1"/>
</dbReference>
<reference evidence="2 3" key="1">
    <citation type="submission" date="2017-06" db="EMBL/GenBank/DDBJ databases">
        <title>Genome sequence of Bacillus sonorensis strain SRCM101395.</title>
        <authorList>
            <person name="Cho S.H."/>
        </authorList>
    </citation>
    <scope>NUCLEOTIDE SEQUENCE [LARGE SCALE GENOMIC DNA]</scope>
    <source>
        <strain evidence="2 3">SRCM101395</strain>
    </source>
</reference>
<evidence type="ECO:0000313" key="3">
    <source>
        <dbReference type="Proteomes" id="UP000196877"/>
    </source>
</evidence>